<feature type="domain" description="PIN" evidence="8">
    <location>
        <begin position="7"/>
        <end position="120"/>
    </location>
</feature>
<keyword evidence="3" id="KW-0540">Nuclease</keyword>
<dbReference type="GO" id="GO:0046872">
    <property type="term" value="F:metal ion binding"/>
    <property type="evidence" value="ECO:0007669"/>
    <property type="project" value="UniProtKB-KW"/>
</dbReference>
<accession>A0A845HCQ2</accession>
<protein>
    <submittedName>
        <fullName evidence="9">PIN domain-containing protein</fullName>
    </submittedName>
</protein>
<evidence type="ECO:0000256" key="4">
    <source>
        <dbReference type="ARBA" id="ARBA00022723"/>
    </source>
</evidence>
<evidence type="ECO:0000259" key="8">
    <source>
        <dbReference type="Pfam" id="PF01850"/>
    </source>
</evidence>
<organism evidence="9 10">
    <name type="scientific">Duganella vulcania</name>
    <dbReference type="NCBI Taxonomy" id="2692166"/>
    <lineage>
        <taxon>Bacteria</taxon>
        <taxon>Pseudomonadati</taxon>
        <taxon>Pseudomonadota</taxon>
        <taxon>Betaproteobacteria</taxon>
        <taxon>Burkholderiales</taxon>
        <taxon>Oxalobacteraceae</taxon>
        <taxon>Telluria group</taxon>
        <taxon>Duganella</taxon>
    </lineage>
</organism>
<proteinExistence type="inferred from homology"/>
<keyword evidence="4" id="KW-0479">Metal-binding</keyword>
<name>A0A845HCQ2_9BURK</name>
<evidence type="ECO:0000313" key="9">
    <source>
        <dbReference type="EMBL" id="MYN15203.1"/>
    </source>
</evidence>
<dbReference type="InterPro" id="IPR029060">
    <property type="entry name" value="PIN-like_dom_sf"/>
</dbReference>
<dbReference type="PANTHER" id="PTHR33653">
    <property type="entry name" value="RIBONUCLEASE VAPC2"/>
    <property type="match status" value="1"/>
</dbReference>
<evidence type="ECO:0000256" key="3">
    <source>
        <dbReference type="ARBA" id="ARBA00022722"/>
    </source>
</evidence>
<evidence type="ECO:0000256" key="2">
    <source>
        <dbReference type="ARBA" id="ARBA00022649"/>
    </source>
</evidence>
<dbReference type="InterPro" id="IPR002716">
    <property type="entry name" value="PIN_dom"/>
</dbReference>
<comment type="similarity">
    <text evidence="7">Belongs to the PINc/VapC protein family.</text>
</comment>
<gene>
    <name evidence="9" type="ORF">GTP81_00395</name>
</gene>
<evidence type="ECO:0000313" key="10">
    <source>
        <dbReference type="Proteomes" id="UP000484875"/>
    </source>
</evidence>
<dbReference type="Pfam" id="PF01850">
    <property type="entry name" value="PIN"/>
    <property type="match status" value="1"/>
</dbReference>
<dbReference type="SUPFAM" id="SSF88723">
    <property type="entry name" value="PIN domain-like"/>
    <property type="match status" value="1"/>
</dbReference>
<dbReference type="RefSeq" id="WP_161088074.1">
    <property type="nucleotide sequence ID" value="NZ_WWCV01000001.1"/>
</dbReference>
<keyword evidence="5" id="KW-0378">Hydrolase</keyword>
<evidence type="ECO:0000256" key="1">
    <source>
        <dbReference type="ARBA" id="ARBA00001946"/>
    </source>
</evidence>
<dbReference type="Gene3D" id="3.40.50.1010">
    <property type="entry name" value="5'-nuclease"/>
    <property type="match status" value="1"/>
</dbReference>
<comment type="caution">
    <text evidence="9">The sequence shown here is derived from an EMBL/GenBank/DDBJ whole genome shotgun (WGS) entry which is preliminary data.</text>
</comment>
<evidence type="ECO:0000256" key="7">
    <source>
        <dbReference type="ARBA" id="ARBA00038093"/>
    </source>
</evidence>
<dbReference type="PANTHER" id="PTHR33653:SF1">
    <property type="entry name" value="RIBONUCLEASE VAPC2"/>
    <property type="match status" value="1"/>
</dbReference>
<evidence type="ECO:0000256" key="5">
    <source>
        <dbReference type="ARBA" id="ARBA00022801"/>
    </source>
</evidence>
<dbReference type="GO" id="GO:0004518">
    <property type="term" value="F:nuclease activity"/>
    <property type="evidence" value="ECO:0007669"/>
    <property type="project" value="UniProtKB-KW"/>
</dbReference>
<dbReference type="Proteomes" id="UP000484875">
    <property type="component" value="Unassembled WGS sequence"/>
</dbReference>
<keyword evidence="10" id="KW-1185">Reference proteome</keyword>
<dbReference type="EMBL" id="WWCV01000001">
    <property type="protein sequence ID" value="MYN15203.1"/>
    <property type="molecule type" value="Genomic_DNA"/>
</dbReference>
<sequence length="158" mass="17152">MVIDQPVIIDTNIWIDALGGVPDAKYVLDSHIDIAMSAITYAEVASGCEPAELAMFEAFLAAGQAAQTVQVIHTNDQIIKLAAAFNKNPITGYGHGRKRLPDSIIAATAFVTGRTVLTRNALDFKMVRHHTPYQGQWVETINAGGQKIKHWVTTPVAK</sequence>
<reference evidence="9 10" key="1">
    <citation type="submission" date="2019-12" db="EMBL/GenBank/DDBJ databases">
        <title>Novel species isolated from a subtropical stream in China.</title>
        <authorList>
            <person name="Lu H."/>
        </authorList>
    </citation>
    <scope>NUCLEOTIDE SEQUENCE [LARGE SCALE GENOMIC DNA]</scope>
    <source>
        <strain evidence="9 10">FT107W</strain>
    </source>
</reference>
<dbReference type="InterPro" id="IPR050556">
    <property type="entry name" value="Type_II_TA_system_RNase"/>
</dbReference>
<keyword evidence="6" id="KW-0460">Magnesium</keyword>
<dbReference type="AlphaFoldDB" id="A0A845HCQ2"/>
<comment type="cofactor">
    <cofactor evidence="1">
        <name>Mg(2+)</name>
        <dbReference type="ChEBI" id="CHEBI:18420"/>
    </cofactor>
</comment>
<keyword evidence="2" id="KW-1277">Toxin-antitoxin system</keyword>
<dbReference type="GO" id="GO:0016787">
    <property type="term" value="F:hydrolase activity"/>
    <property type="evidence" value="ECO:0007669"/>
    <property type="project" value="UniProtKB-KW"/>
</dbReference>
<evidence type="ECO:0000256" key="6">
    <source>
        <dbReference type="ARBA" id="ARBA00022842"/>
    </source>
</evidence>